<name>A0A9P0JNQ4_ACAOB</name>
<evidence type="ECO:0000313" key="2">
    <source>
        <dbReference type="Proteomes" id="UP001152888"/>
    </source>
</evidence>
<organism evidence="1 2">
    <name type="scientific">Acanthoscelides obtectus</name>
    <name type="common">Bean weevil</name>
    <name type="synonym">Bruchus obtectus</name>
    <dbReference type="NCBI Taxonomy" id="200917"/>
    <lineage>
        <taxon>Eukaryota</taxon>
        <taxon>Metazoa</taxon>
        <taxon>Ecdysozoa</taxon>
        <taxon>Arthropoda</taxon>
        <taxon>Hexapoda</taxon>
        <taxon>Insecta</taxon>
        <taxon>Pterygota</taxon>
        <taxon>Neoptera</taxon>
        <taxon>Endopterygota</taxon>
        <taxon>Coleoptera</taxon>
        <taxon>Polyphaga</taxon>
        <taxon>Cucujiformia</taxon>
        <taxon>Chrysomeloidea</taxon>
        <taxon>Chrysomelidae</taxon>
        <taxon>Bruchinae</taxon>
        <taxon>Bruchini</taxon>
        <taxon>Acanthoscelides</taxon>
    </lineage>
</organism>
<dbReference type="AlphaFoldDB" id="A0A9P0JNQ4"/>
<proteinExistence type="predicted"/>
<gene>
    <name evidence="1" type="ORF">ACAOBT_LOCUS1810</name>
</gene>
<keyword evidence="2" id="KW-1185">Reference proteome</keyword>
<comment type="caution">
    <text evidence="1">The sequence shown here is derived from an EMBL/GenBank/DDBJ whole genome shotgun (WGS) entry which is preliminary data.</text>
</comment>
<sequence length="113" mass="12503">MVPTNVSLCSLSSFLTRRMLGNQLSQVKFLFIPETGSMRRKTMLVGSFFVLKAPSGCVPTYTSKLAQYDVEASTRAKTLTPYLFGILGMYCLNPQRPRNTSSFSSMVALASMQ</sequence>
<reference evidence="1" key="1">
    <citation type="submission" date="2022-03" db="EMBL/GenBank/DDBJ databases">
        <authorList>
            <person name="Sayadi A."/>
        </authorList>
    </citation>
    <scope>NUCLEOTIDE SEQUENCE</scope>
</reference>
<accession>A0A9P0JNQ4</accession>
<dbReference type="Proteomes" id="UP001152888">
    <property type="component" value="Unassembled WGS sequence"/>
</dbReference>
<evidence type="ECO:0000313" key="1">
    <source>
        <dbReference type="EMBL" id="CAH1956943.1"/>
    </source>
</evidence>
<protein>
    <submittedName>
        <fullName evidence="1">Uncharacterized protein</fullName>
    </submittedName>
</protein>
<dbReference type="EMBL" id="CAKOFQ010006668">
    <property type="protein sequence ID" value="CAH1956943.1"/>
    <property type="molecule type" value="Genomic_DNA"/>
</dbReference>
<dbReference type="OrthoDB" id="1935234at2759"/>